<dbReference type="Gene3D" id="1.10.3720.10">
    <property type="entry name" value="MetI-like"/>
    <property type="match status" value="1"/>
</dbReference>
<feature type="transmembrane region" description="Helical" evidence="9">
    <location>
        <begin position="56"/>
        <end position="74"/>
    </location>
</feature>
<evidence type="ECO:0000256" key="10">
    <source>
        <dbReference type="RuleBase" id="RU367050"/>
    </source>
</evidence>
<keyword evidence="4 10" id="KW-1003">Cell membrane</keyword>
<feature type="domain" description="ABC transmembrane type-1" evidence="11">
    <location>
        <begin position="235"/>
        <end position="459"/>
    </location>
</feature>
<evidence type="ECO:0000256" key="5">
    <source>
        <dbReference type="ARBA" id="ARBA00022597"/>
    </source>
</evidence>
<comment type="subcellular location">
    <subcellularLocation>
        <location evidence="1 9">Cell membrane</location>
        <topology evidence="1 9">Multi-pass membrane protein</topology>
    </subcellularLocation>
</comment>
<evidence type="ECO:0000256" key="7">
    <source>
        <dbReference type="ARBA" id="ARBA00022989"/>
    </source>
</evidence>
<keyword evidence="6 9" id="KW-0812">Transmembrane</keyword>
<evidence type="ECO:0000313" key="13">
    <source>
        <dbReference type="Proteomes" id="UP000574276"/>
    </source>
</evidence>
<dbReference type="Proteomes" id="UP000574276">
    <property type="component" value="Unassembled WGS sequence"/>
</dbReference>
<feature type="transmembrane region" description="Helical" evidence="9">
    <location>
        <begin position="112"/>
        <end position="132"/>
    </location>
</feature>
<dbReference type="PROSITE" id="PS50928">
    <property type="entry name" value="ABC_TM1"/>
    <property type="match status" value="1"/>
</dbReference>
<feature type="transmembrane region" description="Helical" evidence="9">
    <location>
        <begin position="171"/>
        <end position="195"/>
    </location>
</feature>
<dbReference type="SUPFAM" id="SSF161098">
    <property type="entry name" value="MetI-like"/>
    <property type="match status" value="1"/>
</dbReference>
<evidence type="ECO:0000256" key="8">
    <source>
        <dbReference type="ARBA" id="ARBA00023136"/>
    </source>
</evidence>
<proteinExistence type="inferred from homology"/>
<evidence type="ECO:0000259" key="11">
    <source>
        <dbReference type="PROSITE" id="PS50928"/>
    </source>
</evidence>
<dbReference type="EMBL" id="JACEGA010000001">
    <property type="protein sequence ID" value="MBB2182562.1"/>
    <property type="molecule type" value="Genomic_DNA"/>
</dbReference>
<keyword evidence="8 9" id="KW-0472">Membrane</keyword>
<accession>A0A839K036</accession>
<comment type="function">
    <text evidence="10">Part of the ABC transporter complex MalEFGK involved in maltose/maltodextrin import. Probably responsible for the translocation of the substrate across the membrane.</text>
</comment>
<keyword evidence="7 9" id="KW-1133">Transmembrane helix</keyword>
<gene>
    <name evidence="12" type="ORF">H0486_06710</name>
</gene>
<dbReference type="PANTHER" id="PTHR47314">
    <property type="entry name" value="MALTOSE/MALTODEXTRIN TRANSPORT SYSTEM PERMEASE PROTEIN MALF"/>
    <property type="match status" value="1"/>
</dbReference>
<comment type="similarity">
    <text evidence="2 10">Belongs to the binding-protein-dependent transport system permease family. MalFG subfamily.</text>
</comment>
<evidence type="ECO:0000313" key="12">
    <source>
        <dbReference type="EMBL" id="MBB2182562.1"/>
    </source>
</evidence>
<name>A0A839K036_9FIRM</name>
<dbReference type="SUPFAM" id="SSF160964">
    <property type="entry name" value="MalF N-terminal region-like"/>
    <property type="match status" value="1"/>
</dbReference>
<dbReference type="CDD" id="cd06261">
    <property type="entry name" value="TM_PBP2"/>
    <property type="match status" value="1"/>
</dbReference>
<evidence type="ECO:0000256" key="3">
    <source>
        <dbReference type="ARBA" id="ARBA00022448"/>
    </source>
</evidence>
<evidence type="ECO:0000256" key="4">
    <source>
        <dbReference type="ARBA" id="ARBA00022475"/>
    </source>
</evidence>
<dbReference type="GO" id="GO:0015423">
    <property type="term" value="F:ABC-type maltose transporter activity"/>
    <property type="evidence" value="ECO:0007669"/>
    <property type="project" value="TreeGrafter"/>
</dbReference>
<feature type="transmembrane region" description="Helical" evidence="9">
    <location>
        <begin position="239"/>
        <end position="261"/>
    </location>
</feature>
<keyword evidence="13" id="KW-1185">Reference proteome</keyword>
<dbReference type="GO" id="GO:1990060">
    <property type="term" value="C:maltose transport complex"/>
    <property type="evidence" value="ECO:0007669"/>
    <property type="project" value="TreeGrafter"/>
</dbReference>
<comment type="caution">
    <text evidence="12">The sequence shown here is derived from an EMBL/GenBank/DDBJ whole genome shotgun (WGS) entry which is preliminary data.</text>
</comment>
<dbReference type="GO" id="GO:0042956">
    <property type="term" value="P:maltodextrin transmembrane transport"/>
    <property type="evidence" value="ECO:0007669"/>
    <property type="project" value="TreeGrafter"/>
</dbReference>
<dbReference type="InterPro" id="IPR035906">
    <property type="entry name" value="MetI-like_sf"/>
</dbReference>
<organism evidence="12 13">
    <name type="scientific">Variimorphobacter saccharofermentans</name>
    <dbReference type="NCBI Taxonomy" id="2755051"/>
    <lineage>
        <taxon>Bacteria</taxon>
        <taxon>Bacillati</taxon>
        <taxon>Bacillota</taxon>
        <taxon>Clostridia</taxon>
        <taxon>Lachnospirales</taxon>
        <taxon>Lachnospiraceae</taxon>
        <taxon>Variimorphobacter</taxon>
    </lineage>
</organism>
<protein>
    <recommendedName>
        <fullName evidence="10">Maltose/maltodextrin transport system permease protein</fullName>
    </recommendedName>
</protein>
<evidence type="ECO:0000256" key="9">
    <source>
        <dbReference type="RuleBase" id="RU363032"/>
    </source>
</evidence>
<evidence type="ECO:0000256" key="6">
    <source>
        <dbReference type="ARBA" id="ARBA00022692"/>
    </source>
</evidence>
<feature type="transmembrane region" description="Helical" evidence="9">
    <location>
        <begin position="273"/>
        <end position="294"/>
    </location>
</feature>
<evidence type="ECO:0000256" key="1">
    <source>
        <dbReference type="ARBA" id="ARBA00004651"/>
    </source>
</evidence>
<keyword evidence="5 10" id="KW-0762">Sugar transport</keyword>
<dbReference type="PANTHER" id="PTHR47314:SF1">
    <property type="entry name" value="MALTOSE_MALTODEXTRIN TRANSPORT SYSTEM PERMEASE PROTEIN MALF"/>
    <property type="match status" value="1"/>
</dbReference>
<feature type="transmembrane region" description="Helical" evidence="9">
    <location>
        <begin position="368"/>
        <end position="388"/>
    </location>
</feature>
<dbReference type="Pfam" id="PF00528">
    <property type="entry name" value="BPD_transp_1"/>
    <property type="match status" value="1"/>
</dbReference>
<keyword evidence="3 9" id="KW-0813">Transport</keyword>
<dbReference type="AlphaFoldDB" id="A0A839K036"/>
<sequence>MEGNDVNKGFFQSIAKGFKGIGRWFMFFGQTFLKGDILTKISFIIMGLSNLLRGQIIKGLLFLVIQISYIYYMITKGLSSFAGLKTLGTKQQGMVMDESLGIFVVQQGDNSMLILLAGVIAIFVSVLFIVIWRASIKAGYEAQILKEQGKKLPDFLQDIQTYFDAKLNRTLMALPLTGILLFTVLPLFFMILIAFTNFDNAHQPPGNLFTWVGFQNFQTILLSGETIAKTFWPVLGWTLTWAVFATFLNYIGGILLALLINKDGVRFKGLWRTIFVISIAIPQFVSLLIVRTMLNDNGSVNMLLRELGIIGPKEFLPFLSDPTWARISVIIVNLWVGIPYTMLSTTGILMNIPKDLYEAARVDGANPFVIFVKITMPYVFFVTTPYLITQFIGNINNFNVIYFLTGGGPMSLAYYQAGKTDLLVTWLYKLTTGTMKDYSYASTIGIIVFILSAVFSLSTYRRTASYKREEEFQ</sequence>
<feature type="transmembrane region" description="Helical" evidence="9">
    <location>
        <begin position="438"/>
        <end position="460"/>
    </location>
</feature>
<evidence type="ECO:0000256" key="2">
    <source>
        <dbReference type="ARBA" id="ARBA00009047"/>
    </source>
</evidence>
<reference evidence="12 13" key="1">
    <citation type="submission" date="2020-07" db="EMBL/GenBank/DDBJ databases">
        <title>Characterization and genome sequencing of isolate MD1, a novel member within the family Lachnospiraceae.</title>
        <authorList>
            <person name="Rettenmaier R."/>
            <person name="Di Bello L."/>
            <person name="Zinser C."/>
            <person name="Scheitz K."/>
            <person name="Liebl W."/>
            <person name="Zverlov V."/>
        </authorList>
    </citation>
    <scope>NUCLEOTIDE SEQUENCE [LARGE SCALE GENOMIC DNA]</scope>
    <source>
        <strain evidence="12 13">MD1</strain>
    </source>
</reference>
<dbReference type="InterPro" id="IPR000515">
    <property type="entry name" value="MetI-like"/>
</dbReference>